<feature type="non-terminal residue" evidence="1">
    <location>
        <position position="1"/>
    </location>
</feature>
<organism evidence="1 2">
    <name type="scientific">Durusdinium trenchii</name>
    <dbReference type="NCBI Taxonomy" id="1381693"/>
    <lineage>
        <taxon>Eukaryota</taxon>
        <taxon>Sar</taxon>
        <taxon>Alveolata</taxon>
        <taxon>Dinophyceae</taxon>
        <taxon>Suessiales</taxon>
        <taxon>Symbiodiniaceae</taxon>
        <taxon>Durusdinium</taxon>
    </lineage>
</organism>
<comment type="caution">
    <text evidence="1">The sequence shown here is derived from an EMBL/GenBank/DDBJ whole genome shotgun (WGS) entry which is preliminary data.</text>
</comment>
<sequence>NLCVRPVSDICEQTGQQRRSDNIDTLTLLGKWQTPEQLQALRAAGRKKPALMETAEELMMSKEPYTPVKLFLTLVVNEPVRRLLFYILKFEPWAWRAALLTVFIHVRPPPA</sequence>
<protein>
    <submittedName>
        <fullName evidence="1">Uncharacterized protein</fullName>
    </submittedName>
</protein>
<keyword evidence="2" id="KW-1185">Reference proteome</keyword>
<dbReference type="EMBL" id="CAXAMN010023633">
    <property type="protein sequence ID" value="CAK9079247.1"/>
    <property type="molecule type" value="Genomic_DNA"/>
</dbReference>
<evidence type="ECO:0000313" key="1">
    <source>
        <dbReference type="EMBL" id="CAK9079247.1"/>
    </source>
</evidence>
<accession>A0ABP0PV79</accession>
<dbReference type="Proteomes" id="UP001642484">
    <property type="component" value="Unassembled WGS sequence"/>
</dbReference>
<reference evidence="1 2" key="1">
    <citation type="submission" date="2024-02" db="EMBL/GenBank/DDBJ databases">
        <authorList>
            <person name="Chen Y."/>
            <person name="Shah S."/>
            <person name="Dougan E. K."/>
            <person name="Thang M."/>
            <person name="Chan C."/>
        </authorList>
    </citation>
    <scope>NUCLEOTIDE SEQUENCE [LARGE SCALE GENOMIC DNA]</scope>
</reference>
<name>A0ABP0PV79_9DINO</name>
<evidence type="ECO:0000313" key="2">
    <source>
        <dbReference type="Proteomes" id="UP001642484"/>
    </source>
</evidence>
<gene>
    <name evidence="1" type="ORF">CCMP2556_LOCUS39037</name>
</gene>
<proteinExistence type="predicted"/>